<comment type="caution">
    <text evidence="1">The sequence shown here is derived from an EMBL/GenBank/DDBJ whole genome shotgun (WGS) entry which is preliminary data.</text>
</comment>
<keyword evidence="2" id="KW-1185">Reference proteome</keyword>
<organism evidence="1 2">
    <name type="scientific">Choristoneura fumiferana</name>
    <name type="common">Spruce budworm moth</name>
    <name type="synonym">Archips fumiferana</name>
    <dbReference type="NCBI Taxonomy" id="7141"/>
    <lineage>
        <taxon>Eukaryota</taxon>
        <taxon>Metazoa</taxon>
        <taxon>Ecdysozoa</taxon>
        <taxon>Arthropoda</taxon>
        <taxon>Hexapoda</taxon>
        <taxon>Insecta</taxon>
        <taxon>Pterygota</taxon>
        <taxon>Neoptera</taxon>
        <taxon>Endopterygota</taxon>
        <taxon>Lepidoptera</taxon>
        <taxon>Glossata</taxon>
        <taxon>Ditrysia</taxon>
        <taxon>Tortricoidea</taxon>
        <taxon>Tortricidae</taxon>
        <taxon>Tortricinae</taxon>
        <taxon>Choristoneura</taxon>
    </lineage>
</organism>
<protein>
    <submittedName>
        <fullName evidence="1">Uncharacterized protein</fullName>
    </submittedName>
</protein>
<dbReference type="EMBL" id="CM046112">
    <property type="protein sequence ID" value="KAI8429288.1"/>
    <property type="molecule type" value="Genomic_DNA"/>
</dbReference>
<reference evidence="1 2" key="1">
    <citation type="journal article" date="2022" name="Genome Biol. Evol.">
        <title>The Spruce Budworm Genome: Reconstructing the Evolutionary History of Antifreeze Proteins.</title>
        <authorList>
            <person name="Beliveau C."/>
            <person name="Gagne P."/>
            <person name="Picq S."/>
            <person name="Vernygora O."/>
            <person name="Keeling C.I."/>
            <person name="Pinkney K."/>
            <person name="Doucet D."/>
            <person name="Wen F."/>
            <person name="Johnston J.S."/>
            <person name="Maaroufi H."/>
            <person name="Boyle B."/>
            <person name="Laroche J."/>
            <person name="Dewar K."/>
            <person name="Juretic N."/>
            <person name="Blackburn G."/>
            <person name="Nisole A."/>
            <person name="Brunet B."/>
            <person name="Brandao M."/>
            <person name="Lumley L."/>
            <person name="Duan J."/>
            <person name="Quan G."/>
            <person name="Lucarotti C.J."/>
            <person name="Roe A.D."/>
            <person name="Sperling F.A.H."/>
            <person name="Levesque R.C."/>
            <person name="Cusson M."/>
        </authorList>
    </citation>
    <scope>NUCLEOTIDE SEQUENCE [LARGE SCALE GENOMIC DNA]</scope>
    <source>
        <strain evidence="1">Glfc:IPQL:Cfum</strain>
    </source>
</reference>
<accession>A0ACC0JYU3</accession>
<sequence>MEYISQTEADVDCHRWKKIPDYSIQHHDGSHHARPDQPTAPKIENLGSRNPEETDYGLTD</sequence>
<evidence type="ECO:0000313" key="1">
    <source>
        <dbReference type="EMBL" id="KAI8429288.1"/>
    </source>
</evidence>
<proteinExistence type="predicted"/>
<gene>
    <name evidence="1" type="ORF">MSG28_007789</name>
</gene>
<dbReference type="Proteomes" id="UP001064048">
    <property type="component" value="Chromosome 12"/>
</dbReference>
<name>A0ACC0JYU3_CHOFU</name>
<evidence type="ECO:0000313" key="2">
    <source>
        <dbReference type="Proteomes" id="UP001064048"/>
    </source>
</evidence>